<dbReference type="AlphaFoldDB" id="A0A0N4V6J2"/>
<dbReference type="PROSITE" id="PS00214">
    <property type="entry name" value="FABP"/>
    <property type="match status" value="1"/>
</dbReference>
<sequence>MRFVYLSVFIVFLSIAQCESKTMPTKYLGKFKLEKSENFDEYLVARGYGWFMRQIIKLASVTKVISKAASGKADRYDFENLTTKKDVHHRDIELGKEFQDEALDSTQHKITFDIKDDGTLTERHVKVEDPSDIETYEYRIEGDYLVMVSFISE</sequence>
<gene>
    <name evidence="6" type="ORF">EVEC_LOCUS5489</name>
</gene>
<feature type="signal peptide" evidence="4">
    <location>
        <begin position="1"/>
        <end position="20"/>
    </location>
</feature>
<organism evidence="8">
    <name type="scientific">Enterobius vermicularis</name>
    <name type="common">Human pinworm</name>
    <dbReference type="NCBI Taxonomy" id="51028"/>
    <lineage>
        <taxon>Eukaryota</taxon>
        <taxon>Metazoa</taxon>
        <taxon>Ecdysozoa</taxon>
        <taxon>Nematoda</taxon>
        <taxon>Chromadorea</taxon>
        <taxon>Rhabditida</taxon>
        <taxon>Spirurina</taxon>
        <taxon>Oxyuridomorpha</taxon>
        <taxon>Oxyuroidea</taxon>
        <taxon>Oxyuridae</taxon>
        <taxon>Enterobius</taxon>
    </lineage>
</organism>
<dbReference type="GO" id="GO:0008289">
    <property type="term" value="F:lipid binding"/>
    <property type="evidence" value="ECO:0007669"/>
    <property type="project" value="UniProtKB-KW"/>
</dbReference>
<dbReference type="InterPro" id="IPR012674">
    <property type="entry name" value="Calycin"/>
</dbReference>
<dbReference type="InterPro" id="IPR040094">
    <property type="entry name" value="Lbp1-4"/>
</dbReference>
<dbReference type="SUPFAM" id="SSF50814">
    <property type="entry name" value="Lipocalins"/>
    <property type="match status" value="1"/>
</dbReference>
<dbReference type="PANTHER" id="PTHR22725">
    <property type="entry name" value="FATTY ACID-BINDING PROTEIN HOMOLOG 1-RELATED-RELATED"/>
    <property type="match status" value="1"/>
</dbReference>
<dbReference type="InterPro" id="IPR000463">
    <property type="entry name" value="Fatty_acid-bd"/>
</dbReference>
<evidence type="ECO:0000259" key="5">
    <source>
        <dbReference type="PROSITE" id="PS00214"/>
    </source>
</evidence>
<dbReference type="Proteomes" id="UP000274131">
    <property type="component" value="Unassembled WGS sequence"/>
</dbReference>
<evidence type="ECO:0000313" key="8">
    <source>
        <dbReference type="WBParaSite" id="EVEC_0000587801-mRNA-1"/>
    </source>
</evidence>
<evidence type="ECO:0000256" key="3">
    <source>
        <dbReference type="ARBA" id="ARBA00023121"/>
    </source>
</evidence>
<keyword evidence="2" id="KW-0813">Transport</keyword>
<keyword evidence="3" id="KW-0446">Lipid-binding</keyword>
<evidence type="ECO:0000313" key="7">
    <source>
        <dbReference type="Proteomes" id="UP000274131"/>
    </source>
</evidence>
<dbReference type="Gene3D" id="2.40.128.20">
    <property type="match status" value="1"/>
</dbReference>
<reference evidence="6 7" key="2">
    <citation type="submission" date="2018-10" db="EMBL/GenBank/DDBJ databases">
        <authorList>
            <consortium name="Pathogen Informatics"/>
        </authorList>
    </citation>
    <scope>NUCLEOTIDE SEQUENCE [LARGE SCALE GENOMIC DNA]</scope>
</reference>
<evidence type="ECO:0000256" key="1">
    <source>
        <dbReference type="ARBA" id="ARBA00008390"/>
    </source>
</evidence>
<dbReference type="STRING" id="51028.A0A0N4V6J2"/>
<evidence type="ECO:0000313" key="6">
    <source>
        <dbReference type="EMBL" id="VDD90738.1"/>
    </source>
</evidence>
<keyword evidence="7" id="KW-1185">Reference proteome</keyword>
<keyword evidence="4" id="KW-0732">Signal</keyword>
<evidence type="ECO:0000256" key="2">
    <source>
        <dbReference type="ARBA" id="ARBA00022448"/>
    </source>
</evidence>
<feature type="chain" id="PRO_5043122709" evidence="4">
    <location>
        <begin position="21"/>
        <end position="153"/>
    </location>
</feature>
<reference evidence="8" key="1">
    <citation type="submission" date="2017-02" db="UniProtKB">
        <authorList>
            <consortium name="WormBaseParasite"/>
        </authorList>
    </citation>
    <scope>IDENTIFICATION</scope>
</reference>
<feature type="domain" description="Cytosolic fatty-acid binding proteins" evidence="5">
    <location>
        <begin position="29"/>
        <end position="46"/>
    </location>
</feature>
<dbReference type="PANTHER" id="PTHR22725:SF2">
    <property type="entry name" value="FATTY ACID-BINDING PROTEIN HOMOLOG 1-RELATED"/>
    <property type="match status" value="1"/>
</dbReference>
<dbReference type="OrthoDB" id="412780at2759"/>
<protein>
    <submittedName>
        <fullName evidence="8">FABP domain-containing protein</fullName>
    </submittedName>
</protein>
<dbReference type="PRINTS" id="PR00178">
    <property type="entry name" value="FATTYACIDBP"/>
</dbReference>
<name>A0A0N4V6J2_ENTVE</name>
<proteinExistence type="inferred from homology"/>
<dbReference type="EMBL" id="UXUI01008180">
    <property type="protein sequence ID" value="VDD90738.1"/>
    <property type="molecule type" value="Genomic_DNA"/>
</dbReference>
<dbReference type="CDD" id="cd00742">
    <property type="entry name" value="FABP"/>
    <property type="match status" value="1"/>
</dbReference>
<comment type="similarity">
    <text evidence="1">Belongs to the calycin superfamily. Fatty-acid binding protein (FABP) family.</text>
</comment>
<accession>A0A0N4V6J2</accession>
<evidence type="ECO:0000256" key="4">
    <source>
        <dbReference type="SAM" id="SignalP"/>
    </source>
</evidence>
<dbReference type="WBParaSite" id="EVEC_0000587801-mRNA-1">
    <property type="protein sequence ID" value="EVEC_0000587801-mRNA-1"/>
    <property type="gene ID" value="EVEC_0000587801"/>
</dbReference>